<evidence type="ECO:0000313" key="2">
    <source>
        <dbReference type="EMBL" id="MCI63900.1"/>
    </source>
</evidence>
<organism evidence="2 3">
    <name type="scientific">Trifolium medium</name>
    <dbReference type="NCBI Taxonomy" id="97028"/>
    <lineage>
        <taxon>Eukaryota</taxon>
        <taxon>Viridiplantae</taxon>
        <taxon>Streptophyta</taxon>
        <taxon>Embryophyta</taxon>
        <taxon>Tracheophyta</taxon>
        <taxon>Spermatophyta</taxon>
        <taxon>Magnoliopsida</taxon>
        <taxon>eudicotyledons</taxon>
        <taxon>Gunneridae</taxon>
        <taxon>Pentapetalae</taxon>
        <taxon>rosids</taxon>
        <taxon>fabids</taxon>
        <taxon>Fabales</taxon>
        <taxon>Fabaceae</taxon>
        <taxon>Papilionoideae</taxon>
        <taxon>50 kb inversion clade</taxon>
        <taxon>NPAAA clade</taxon>
        <taxon>Hologalegina</taxon>
        <taxon>IRL clade</taxon>
        <taxon>Trifolieae</taxon>
        <taxon>Trifolium</taxon>
    </lineage>
</organism>
<feature type="non-terminal residue" evidence="2">
    <location>
        <position position="85"/>
    </location>
</feature>
<name>A0A392TUE2_9FABA</name>
<dbReference type="Proteomes" id="UP000265520">
    <property type="component" value="Unassembled WGS sequence"/>
</dbReference>
<feature type="compositionally biased region" description="Gly residues" evidence="1">
    <location>
        <begin position="50"/>
        <end position="60"/>
    </location>
</feature>
<feature type="region of interest" description="Disordered" evidence="1">
    <location>
        <begin position="1"/>
        <end position="85"/>
    </location>
</feature>
<accession>A0A392TUE2</accession>
<feature type="compositionally biased region" description="Polar residues" evidence="1">
    <location>
        <begin position="1"/>
        <end position="18"/>
    </location>
</feature>
<sequence>ARESGNSSIPAALLTKTQSQEKARIVEVEDRNIGSRNGGSRGKKPHRGGRNSGGRGGRNGGSQFPGEGSHAQFSGNSGRGWQQWN</sequence>
<feature type="compositionally biased region" description="Basic and acidic residues" evidence="1">
    <location>
        <begin position="19"/>
        <end position="33"/>
    </location>
</feature>
<dbReference type="AlphaFoldDB" id="A0A392TUE2"/>
<evidence type="ECO:0000256" key="1">
    <source>
        <dbReference type="SAM" id="MobiDB-lite"/>
    </source>
</evidence>
<keyword evidence="3" id="KW-1185">Reference proteome</keyword>
<feature type="compositionally biased region" description="Polar residues" evidence="1">
    <location>
        <begin position="71"/>
        <end position="85"/>
    </location>
</feature>
<evidence type="ECO:0000313" key="3">
    <source>
        <dbReference type="Proteomes" id="UP000265520"/>
    </source>
</evidence>
<feature type="non-terminal residue" evidence="2">
    <location>
        <position position="1"/>
    </location>
</feature>
<dbReference type="EMBL" id="LXQA010645616">
    <property type="protein sequence ID" value="MCI63900.1"/>
    <property type="molecule type" value="Genomic_DNA"/>
</dbReference>
<reference evidence="2 3" key="1">
    <citation type="journal article" date="2018" name="Front. Plant Sci.">
        <title>Red Clover (Trifolium pratense) and Zigzag Clover (T. medium) - A Picture of Genomic Similarities and Differences.</title>
        <authorList>
            <person name="Dluhosova J."/>
            <person name="Istvanek J."/>
            <person name="Nedelnik J."/>
            <person name="Repkova J."/>
        </authorList>
    </citation>
    <scope>NUCLEOTIDE SEQUENCE [LARGE SCALE GENOMIC DNA]</scope>
    <source>
        <strain evidence="3">cv. 10/8</strain>
        <tissue evidence="2">Leaf</tissue>
    </source>
</reference>
<protein>
    <submittedName>
        <fullName evidence="2">Uncharacterized protein</fullName>
    </submittedName>
</protein>
<proteinExistence type="predicted"/>
<comment type="caution">
    <text evidence="2">The sequence shown here is derived from an EMBL/GenBank/DDBJ whole genome shotgun (WGS) entry which is preliminary data.</text>
</comment>